<dbReference type="PANTHER" id="PTHR42790">
    <property type="entry name" value="AMINOTRANSFERASE"/>
    <property type="match status" value="1"/>
</dbReference>
<gene>
    <name evidence="6" type="ORF">WJX84_001908</name>
</gene>
<reference evidence="6 7" key="1">
    <citation type="journal article" date="2024" name="Nat. Commun.">
        <title>Phylogenomics reveals the evolutionary origins of lichenization in chlorophyte algae.</title>
        <authorList>
            <person name="Puginier C."/>
            <person name="Libourel C."/>
            <person name="Otte J."/>
            <person name="Skaloud P."/>
            <person name="Haon M."/>
            <person name="Grisel S."/>
            <person name="Petersen M."/>
            <person name="Berrin J.G."/>
            <person name="Delaux P.M."/>
            <person name="Dal Grande F."/>
            <person name="Keller J."/>
        </authorList>
    </citation>
    <scope>NUCLEOTIDE SEQUENCE [LARGE SCALE GENOMIC DNA]</scope>
    <source>
        <strain evidence="6 7">SAG 2523</strain>
    </source>
</reference>
<dbReference type="CDD" id="cd00609">
    <property type="entry name" value="AAT_like"/>
    <property type="match status" value="1"/>
</dbReference>
<evidence type="ECO:0000313" key="6">
    <source>
        <dbReference type="EMBL" id="KAK9864365.1"/>
    </source>
</evidence>
<sequence length="503" mass="53795">MLSDVPARFVQSNGVAGAKLKNASDAVPQSSTAVDWATHLTAEAKLRSQPTLRRLVVGSAGKHEVAGLHGGLPHPSIFPLEGITLHLKGGASLTIDDPQTVTDAQQYNLTSQGYDPLREWVRVHTNEQHHPPPSGQHDILITNGNNHTFEVLVANLVGAGGCMLCEEFTYPHVVESVAVPLGIRLHGVAMDAEGLQPDALRQAMQNAKQSGSSVPKVLYIIPTGQNPTGAVSGLDRKKAIYQICQEEDIIILEDDPYYYLQFSTGPGEQPGLAGLQPSYLSLDVDGRVARMDTFSKFLVPGLRLGWLTVHPELLLKACMTLQGATVGACGLSQVITAELMRHWEQKGQLEAHVRDVQGQYARRAACLLRAADSHLQGLAEWVAPTAGMFLWMRLLHCSDADDVIQQLVEAGIIVLPGRVAHFQGPCPPGGCPFIRMSFSKASSAEMENGISTLAWILRARSAQANGSSKNLAPTALPSLSGACRAATPGMDQMAGNPPVVPGL</sequence>
<keyword evidence="2" id="KW-0032">Aminotransferase</keyword>
<dbReference type="Pfam" id="PF00155">
    <property type="entry name" value="Aminotran_1_2"/>
    <property type="match status" value="1"/>
</dbReference>
<dbReference type="InterPro" id="IPR015424">
    <property type="entry name" value="PyrdxlP-dep_Trfase"/>
</dbReference>
<dbReference type="EMBL" id="JALJOV010000362">
    <property type="protein sequence ID" value="KAK9864365.1"/>
    <property type="molecule type" value="Genomic_DNA"/>
</dbReference>
<dbReference type="InterPro" id="IPR050859">
    <property type="entry name" value="Class-I_PLP-dep_aminotransf"/>
</dbReference>
<evidence type="ECO:0000256" key="2">
    <source>
        <dbReference type="ARBA" id="ARBA00022576"/>
    </source>
</evidence>
<dbReference type="PANTHER" id="PTHR42790:SF19">
    <property type="entry name" value="KYNURENINE_ALPHA-AMINOADIPATE AMINOTRANSFERASE, MITOCHONDRIAL"/>
    <property type="match status" value="1"/>
</dbReference>
<dbReference type="AlphaFoldDB" id="A0AAW1T6R9"/>
<dbReference type="SUPFAM" id="SSF53383">
    <property type="entry name" value="PLP-dependent transferases"/>
    <property type="match status" value="1"/>
</dbReference>
<proteinExistence type="predicted"/>
<organism evidence="6 7">
    <name type="scientific">Apatococcus fuscideae</name>
    <dbReference type="NCBI Taxonomy" id="2026836"/>
    <lineage>
        <taxon>Eukaryota</taxon>
        <taxon>Viridiplantae</taxon>
        <taxon>Chlorophyta</taxon>
        <taxon>core chlorophytes</taxon>
        <taxon>Trebouxiophyceae</taxon>
        <taxon>Chlorellales</taxon>
        <taxon>Chlorellaceae</taxon>
        <taxon>Apatococcus</taxon>
    </lineage>
</organism>
<keyword evidence="3" id="KW-0808">Transferase</keyword>
<dbReference type="Gene3D" id="3.40.640.10">
    <property type="entry name" value="Type I PLP-dependent aspartate aminotransferase-like (Major domain)"/>
    <property type="match status" value="1"/>
</dbReference>
<evidence type="ECO:0000256" key="1">
    <source>
        <dbReference type="ARBA" id="ARBA00001933"/>
    </source>
</evidence>
<evidence type="ECO:0000259" key="5">
    <source>
        <dbReference type="Pfam" id="PF00155"/>
    </source>
</evidence>
<dbReference type="InterPro" id="IPR004839">
    <property type="entry name" value="Aminotransferase_I/II_large"/>
</dbReference>
<dbReference type="GO" id="GO:1901605">
    <property type="term" value="P:alpha-amino acid metabolic process"/>
    <property type="evidence" value="ECO:0007669"/>
    <property type="project" value="TreeGrafter"/>
</dbReference>
<dbReference type="InterPro" id="IPR015421">
    <property type="entry name" value="PyrdxlP-dep_Trfase_major"/>
</dbReference>
<comment type="caution">
    <text evidence="6">The sequence shown here is derived from an EMBL/GenBank/DDBJ whole genome shotgun (WGS) entry which is preliminary data.</text>
</comment>
<comment type="cofactor">
    <cofactor evidence="1">
        <name>pyridoxal 5'-phosphate</name>
        <dbReference type="ChEBI" id="CHEBI:597326"/>
    </cofactor>
</comment>
<feature type="domain" description="Aminotransferase class I/classII large" evidence="5">
    <location>
        <begin position="195"/>
        <end position="452"/>
    </location>
</feature>
<dbReference type="Proteomes" id="UP001485043">
    <property type="component" value="Unassembled WGS sequence"/>
</dbReference>
<accession>A0AAW1T6R9</accession>
<dbReference type="GO" id="GO:0008483">
    <property type="term" value="F:transaminase activity"/>
    <property type="evidence" value="ECO:0007669"/>
    <property type="project" value="UniProtKB-KW"/>
</dbReference>
<evidence type="ECO:0000313" key="7">
    <source>
        <dbReference type="Proteomes" id="UP001485043"/>
    </source>
</evidence>
<keyword evidence="4" id="KW-0663">Pyridoxal phosphate</keyword>
<keyword evidence="7" id="KW-1185">Reference proteome</keyword>
<evidence type="ECO:0000256" key="4">
    <source>
        <dbReference type="ARBA" id="ARBA00022898"/>
    </source>
</evidence>
<dbReference type="GO" id="GO:0030170">
    <property type="term" value="F:pyridoxal phosphate binding"/>
    <property type="evidence" value="ECO:0007669"/>
    <property type="project" value="InterPro"/>
</dbReference>
<name>A0AAW1T6R9_9CHLO</name>
<protein>
    <recommendedName>
        <fullName evidence="5">Aminotransferase class I/classII large domain-containing protein</fullName>
    </recommendedName>
</protein>
<evidence type="ECO:0000256" key="3">
    <source>
        <dbReference type="ARBA" id="ARBA00022679"/>
    </source>
</evidence>